<organism evidence="1 2">
    <name type="scientific">Brevibacillus centrosporus</name>
    <dbReference type="NCBI Taxonomy" id="54910"/>
    <lineage>
        <taxon>Bacteria</taxon>
        <taxon>Bacillati</taxon>
        <taxon>Bacillota</taxon>
        <taxon>Bacilli</taxon>
        <taxon>Bacillales</taxon>
        <taxon>Paenibacillaceae</taxon>
        <taxon>Brevibacillus</taxon>
    </lineage>
</organism>
<dbReference type="STRING" id="1884381.SAMN05518846_10854"/>
<proteinExistence type="predicted"/>
<sequence length="73" mass="8267">MDREHALLLPNELELLLESEGFQVIGKTTHDTEEKDYDRDRWQHGGYPFVRSTDASAGGTHWTVIAKKISGIV</sequence>
<name>A0A1I3WFL9_9BACL</name>
<protein>
    <submittedName>
        <fullName evidence="1">Uncharacterized protein</fullName>
    </submittedName>
</protein>
<accession>A0A1I3WFL9</accession>
<evidence type="ECO:0000313" key="2">
    <source>
        <dbReference type="Proteomes" id="UP000198915"/>
    </source>
</evidence>
<reference evidence="2" key="1">
    <citation type="submission" date="2016-10" db="EMBL/GenBank/DDBJ databases">
        <authorList>
            <person name="Varghese N."/>
            <person name="Submissions S."/>
        </authorList>
    </citation>
    <scope>NUCLEOTIDE SEQUENCE [LARGE SCALE GENOMIC DNA]</scope>
    <source>
        <strain evidence="2">OK042</strain>
    </source>
</reference>
<gene>
    <name evidence="1" type="ORF">SAMN05518846_10854</name>
</gene>
<dbReference type="AlphaFoldDB" id="A0A1I3WFL9"/>
<dbReference type="EMBL" id="FORT01000008">
    <property type="protein sequence ID" value="SFK05236.1"/>
    <property type="molecule type" value="Genomic_DNA"/>
</dbReference>
<keyword evidence="2" id="KW-1185">Reference proteome</keyword>
<evidence type="ECO:0000313" key="1">
    <source>
        <dbReference type="EMBL" id="SFK05236.1"/>
    </source>
</evidence>
<dbReference type="Proteomes" id="UP000198915">
    <property type="component" value="Unassembled WGS sequence"/>
</dbReference>
<dbReference type="RefSeq" id="WP_092269057.1">
    <property type="nucleotide sequence ID" value="NZ_BJOE01000013.1"/>
</dbReference>